<feature type="transmembrane region" description="Helical" evidence="1">
    <location>
        <begin position="22"/>
        <end position="42"/>
    </location>
</feature>
<keyword evidence="1" id="KW-1133">Transmembrane helix</keyword>
<keyword evidence="1" id="KW-0812">Transmembrane</keyword>
<dbReference type="Proteomes" id="UP000738359">
    <property type="component" value="Unassembled WGS sequence"/>
</dbReference>
<evidence type="ECO:0008006" key="4">
    <source>
        <dbReference type="Google" id="ProtNLM"/>
    </source>
</evidence>
<evidence type="ECO:0000313" key="2">
    <source>
        <dbReference type="EMBL" id="KAF9949502.1"/>
    </source>
</evidence>
<reference evidence="2" key="1">
    <citation type="journal article" date="2020" name="Fungal Divers.">
        <title>Resolving the Mortierellaceae phylogeny through synthesis of multi-gene phylogenetics and phylogenomics.</title>
        <authorList>
            <person name="Vandepol N."/>
            <person name="Liber J."/>
            <person name="Desiro A."/>
            <person name="Na H."/>
            <person name="Kennedy M."/>
            <person name="Barry K."/>
            <person name="Grigoriev I.V."/>
            <person name="Miller A.N."/>
            <person name="O'Donnell K."/>
            <person name="Stajich J.E."/>
            <person name="Bonito G."/>
        </authorList>
    </citation>
    <scope>NUCLEOTIDE SEQUENCE</scope>
    <source>
        <strain evidence="2">CK1249</strain>
    </source>
</reference>
<keyword evidence="1" id="KW-0472">Membrane</keyword>
<accession>A0A9P6IX30</accession>
<organism evidence="2 3">
    <name type="scientific">Mortierella alpina</name>
    <name type="common">Oleaginous fungus</name>
    <name type="synonym">Mortierella renispora</name>
    <dbReference type="NCBI Taxonomy" id="64518"/>
    <lineage>
        <taxon>Eukaryota</taxon>
        <taxon>Fungi</taxon>
        <taxon>Fungi incertae sedis</taxon>
        <taxon>Mucoromycota</taxon>
        <taxon>Mortierellomycotina</taxon>
        <taxon>Mortierellomycetes</taxon>
        <taxon>Mortierellales</taxon>
        <taxon>Mortierellaceae</taxon>
        <taxon>Mortierella</taxon>
    </lineage>
</organism>
<feature type="transmembrane region" description="Helical" evidence="1">
    <location>
        <begin position="91"/>
        <end position="113"/>
    </location>
</feature>
<proteinExistence type="predicted"/>
<dbReference type="AlphaFoldDB" id="A0A9P6IX30"/>
<gene>
    <name evidence="2" type="ORF">BGZ70_001757</name>
</gene>
<name>A0A9P6IX30_MORAP</name>
<evidence type="ECO:0000313" key="3">
    <source>
        <dbReference type="Proteomes" id="UP000738359"/>
    </source>
</evidence>
<dbReference type="Pfam" id="PF08592">
    <property type="entry name" value="Anthrone_oxy"/>
    <property type="match status" value="1"/>
</dbReference>
<sequence>MAIDFHFQSLTDSSNALLVGKIATVASIGIFAGTALTFNTIIMPSLRKFSTSSSIAIWNETAVAAKNFQISSVLISVVGSTGLYYKTKNPSYLYAAVAMASLIPYNLLALVPINHKLFAIRQSNTVNGKSNSMKDSVSDDSVAEALLSRWNLFQYGRTLLGFGALIAALYGVASDSSVRFILFK</sequence>
<dbReference type="OrthoDB" id="5954308at2759"/>
<dbReference type="PANTHER" id="PTHR36535:SF1">
    <property type="entry name" value="DUF1772 DOMAIN-CONTAINING PROTEIN"/>
    <property type="match status" value="1"/>
</dbReference>
<keyword evidence="3" id="KW-1185">Reference proteome</keyword>
<feature type="transmembrane region" description="Helical" evidence="1">
    <location>
        <begin position="159"/>
        <end position="182"/>
    </location>
</feature>
<dbReference type="InterPro" id="IPR013901">
    <property type="entry name" value="Anthrone_oxy"/>
</dbReference>
<dbReference type="EMBL" id="JAAAHY010001401">
    <property type="protein sequence ID" value="KAF9949502.1"/>
    <property type="molecule type" value="Genomic_DNA"/>
</dbReference>
<protein>
    <recommendedName>
        <fullName evidence="4">DUF1772-domain-containing protein</fullName>
    </recommendedName>
</protein>
<dbReference type="PANTHER" id="PTHR36535">
    <property type="entry name" value="YALI0E30327P"/>
    <property type="match status" value="1"/>
</dbReference>
<comment type="caution">
    <text evidence="2">The sequence shown here is derived from an EMBL/GenBank/DDBJ whole genome shotgun (WGS) entry which is preliminary data.</text>
</comment>
<evidence type="ECO:0000256" key="1">
    <source>
        <dbReference type="SAM" id="Phobius"/>
    </source>
</evidence>